<gene>
    <name evidence="2" type="ORF">JCM16774_1603</name>
</gene>
<keyword evidence="1" id="KW-0472">Membrane</keyword>
<evidence type="ECO:0000256" key="1">
    <source>
        <dbReference type="SAM" id="Phobius"/>
    </source>
</evidence>
<keyword evidence="1" id="KW-1133">Transmembrane helix</keyword>
<organism evidence="2 3">
    <name type="scientific">Pseudoleptotrichia goodfellowii</name>
    <dbReference type="NCBI Taxonomy" id="157692"/>
    <lineage>
        <taxon>Bacteria</taxon>
        <taxon>Fusobacteriati</taxon>
        <taxon>Fusobacteriota</taxon>
        <taxon>Fusobacteriia</taxon>
        <taxon>Fusobacteriales</taxon>
        <taxon>Leptotrichiaceae</taxon>
        <taxon>Pseudoleptotrichia</taxon>
    </lineage>
</organism>
<dbReference type="KEGG" id="lgo:JCM16774_1603"/>
<proteinExistence type="predicted"/>
<feature type="transmembrane region" description="Helical" evidence="1">
    <location>
        <begin position="33"/>
        <end position="53"/>
    </location>
</feature>
<keyword evidence="1" id="KW-0812">Transmembrane</keyword>
<evidence type="ECO:0000313" key="3">
    <source>
        <dbReference type="Proteomes" id="UP000321606"/>
    </source>
</evidence>
<protein>
    <recommendedName>
        <fullName evidence="4">DUF304 domain-containing protein</fullName>
    </recommendedName>
</protein>
<dbReference type="AlphaFoldDB" id="A0A510JBF5"/>
<dbReference type="EMBL" id="AP019822">
    <property type="protein sequence ID" value="BBM36659.1"/>
    <property type="molecule type" value="Genomic_DNA"/>
</dbReference>
<evidence type="ECO:0008006" key="4">
    <source>
        <dbReference type="Google" id="ProtNLM"/>
    </source>
</evidence>
<evidence type="ECO:0000313" key="2">
    <source>
        <dbReference type="EMBL" id="BBM36659.1"/>
    </source>
</evidence>
<sequence>MDIYKLENLKKRLEEYKIEDEKDTYVFRVNKKYATSSSIFFIMISFIAIYSLYKELAGIEKFSVFRMIMSIALIGYSIFAAWLLFGYKIVIKKNVIIAGKVSIDMQEIESATVKIDRISAFKYDRFLDIVTKDKKRVKLRLNIGNDMLFLKLIQNYIGDKLEIAY</sequence>
<accession>A0A510JBF5</accession>
<name>A0A510JBF5_9FUSO</name>
<dbReference type="OrthoDB" id="80656at2"/>
<reference evidence="2 3" key="1">
    <citation type="submission" date="2019-07" db="EMBL/GenBank/DDBJ databases">
        <title>Complete Genome Sequence of Leptotrichia goodfellowii Strain JCM 16774.</title>
        <authorList>
            <person name="Watanabe S."/>
            <person name="Cui L."/>
        </authorList>
    </citation>
    <scope>NUCLEOTIDE SEQUENCE [LARGE SCALE GENOMIC DNA]</scope>
    <source>
        <strain evidence="2 3">JCM16774</strain>
    </source>
</reference>
<dbReference type="STRING" id="714315.GCA_000516535_01610"/>
<feature type="transmembrane region" description="Helical" evidence="1">
    <location>
        <begin position="65"/>
        <end position="85"/>
    </location>
</feature>
<dbReference type="Proteomes" id="UP000321606">
    <property type="component" value="Chromosome"/>
</dbReference>